<comment type="caution">
    <text evidence="1">The sequence shown here is derived from an EMBL/GenBank/DDBJ whole genome shotgun (WGS) entry which is preliminary data.</text>
</comment>
<dbReference type="EMBL" id="WWNR01000014">
    <property type="protein sequence ID" value="MZQ91042.1"/>
    <property type="molecule type" value="Genomic_DNA"/>
</dbReference>
<sequence>MQSVQRRGVARGAAPATLVHDEGVRLDGDRLVALYAELGEAGAEAVICRAMEDLATALADLQRLAMACDLVAMPGRARLLARVAGDLGMSSLCRVAEDAALCAGRGDMPALAAVLARLVRIGDRSLTAVWDLQDRD</sequence>
<evidence type="ECO:0000313" key="1">
    <source>
        <dbReference type="EMBL" id="MZQ91042.1"/>
    </source>
</evidence>
<name>A0A6L8VNK0_9RHOB</name>
<evidence type="ECO:0000313" key="2">
    <source>
        <dbReference type="Proteomes" id="UP000477083"/>
    </source>
</evidence>
<dbReference type="OrthoDB" id="7873775at2"/>
<proteinExistence type="predicted"/>
<dbReference type="Proteomes" id="UP000477083">
    <property type="component" value="Unassembled WGS sequence"/>
</dbReference>
<organism evidence="1 2">
    <name type="scientific">Frigidibacter albus</name>
    <dbReference type="NCBI Taxonomy" id="1465486"/>
    <lineage>
        <taxon>Bacteria</taxon>
        <taxon>Pseudomonadati</taxon>
        <taxon>Pseudomonadota</taxon>
        <taxon>Alphaproteobacteria</taxon>
        <taxon>Rhodobacterales</taxon>
        <taxon>Paracoccaceae</taxon>
        <taxon>Frigidibacter</taxon>
    </lineage>
</organism>
<evidence type="ECO:0008006" key="3">
    <source>
        <dbReference type="Google" id="ProtNLM"/>
    </source>
</evidence>
<keyword evidence="2" id="KW-1185">Reference proteome</keyword>
<reference evidence="1 2" key="1">
    <citation type="submission" date="2020-01" db="EMBL/GenBank/DDBJ databases">
        <title>Frigidibacter albus SP32T (=CGMCC 1.13995T).</title>
        <authorList>
            <person name="Liao X."/>
        </authorList>
    </citation>
    <scope>NUCLEOTIDE SEQUENCE [LARGE SCALE GENOMIC DNA]</scope>
    <source>
        <strain evidence="1 2">SP32</strain>
    </source>
</reference>
<dbReference type="AlphaFoldDB" id="A0A6L8VNK0"/>
<dbReference type="RefSeq" id="WP_161348420.1">
    <property type="nucleotide sequence ID" value="NZ_BMGW01000014.1"/>
</dbReference>
<accession>A0A6L8VNK0</accession>
<protein>
    <recommendedName>
        <fullName evidence="3">Hpt domain-containing protein</fullName>
    </recommendedName>
</protein>
<gene>
    <name evidence="1" type="ORF">GS660_18265</name>
</gene>